<reference evidence="2 3" key="1">
    <citation type="submission" date="2021-05" db="EMBL/GenBank/DDBJ databases">
        <title>Genetic and Functional Diversity in Clade A Lucinid endosymbionts from the Bahamas.</title>
        <authorList>
            <person name="Giani N.M."/>
            <person name="Engel A.S."/>
            <person name="Campbell B.J."/>
        </authorList>
    </citation>
    <scope>NUCLEOTIDE SEQUENCE [LARGE SCALE GENOMIC DNA]</scope>
    <source>
        <strain evidence="2">LUC16012Gg_MoonRockCtena</strain>
    </source>
</reference>
<dbReference type="PANTHER" id="PTHR31721">
    <property type="entry name" value="OS06G0710300 PROTEIN"/>
    <property type="match status" value="1"/>
</dbReference>
<dbReference type="PIRSF" id="PIRSF026509">
    <property type="entry name" value="UCP026509"/>
    <property type="match status" value="1"/>
</dbReference>
<accession>A0A944M875</accession>
<protein>
    <submittedName>
        <fullName evidence="2">YqhA family protein</fullName>
    </submittedName>
</protein>
<organism evidence="2 3">
    <name type="scientific">Candidatus Thiodiazotropha taylori</name>
    <dbReference type="NCBI Taxonomy" id="2792791"/>
    <lineage>
        <taxon>Bacteria</taxon>
        <taxon>Pseudomonadati</taxon>
        <taxon>Pseudomonadota</taxon>
        <taxon>Gammaproteobacteria</taxon>
        <taxon>Chromatiales</taxon>
        <taxon>Sedimenticolaceae</taxon>
        <taxon>Candidatus Thiodiazotropha</taxon>
    </lineage>
</organism>
<evidence type="ECO:0000256" key="1">
    <source>
        <dbReference type="SAM" id="Phobius"/>
    </source>
</evidence>
<feature type="transmembrane region" description="Helical" evidence="1">
    <location>
        <begin position="150"/>
        <end position="169"/>
    </location>
</feature>
<evidence type="ECO:0000313" key="2">
    <source>
        <dbReference type="EMBL" id="MBT2989069.1"/>
    </source>
</evidence>
<gene>
    <name evidence="2" type="ORF">KME65_08885</name>
</gene>
<evidence type="ECO:0000313" key="3">
    <source>
        <dbReference type="Proteomes" id="UP000770889"/>
    </source>
</evidence>
<sequence>METKFEQVLWNSRLVVFAAVVASMAAAIAMFYMASVDAIYMIAHLGEYASPALSAEQRVDLRSATITHVVEIVDGYLLATVLLIFSLGLYELFISKIEHAEASESASNVLTITSLDDLKSRLAKVVMMILVVRYFEFALGMDFVTPMDLLQFAAGIALLGLALYLAHLADKDGSH</sequence>
<name>A0A944M875_9GAMM</name>
<keyword evidence="1" id="KW-1133">Transmembrane helix</keyword>
<feature type="transmembrane region" description="Helical" evidence="1">
    <location>
        <begin position="12"/>
        <end position="34"/>
    </location>
</feature>
<keyword evidence="1" id="KW-0812">Transmembrane</keyword>
<dbReference type="AlphaFoldDB" id="A0A944M875"/>
<keyword evidence="1" id="KW-0472">Membrane</keyword>
<proteinExistence type="predicted"/>
<dbReference type="Pfam" id="PF03350">
    <property type="entry name" value="UPF0114"/>
    <property type="match status" value="1"/>
</dbReference>
<feature type="transmembrane region" description="Helical" evidence="1">
    <location>
        <begin position="75"/>
        <end position="93"/>
    </location>
</feature>
<dbReference type="InterPro" id="IPR005134">
    <property type="entry name" value="UPF0114"/>
</dbReference>
<dbReference type="Proteomes" id="UP000770889">
    <property type="component" value="Unassembled WGS sequence"/>
</dbReference>
<feature type="transmembrane region" description="Helical" evidence="1">
    <location>
        <begin position="125"/>
        <end position="144"/>
    </location>
</feature>
<comment type="caution">
    <text evidence="2">The sequence shown here is derived from an EMBL/GenBank/DDBJ whole genome shotgun (WGS) entry which is preliminary data.</text>
</comment>
<dbReference type="EMBL" id="JAHHGM010000006">
    <property type="protein sequence ID" value="MBT2989069.1"/>
    <property type="molecule type" value="Genomic_DNA"/>
</dbReference>
<dbReference type="PANTHER" id="PTHR31721:SF4">
    <property type="entry name" value="OS06G0710300 PROTEIN"/>
    <property type="match status" value="1"/>
</dbReference>